<dbReference type="Gene3D" id="1.10.510.10">
    <property type="entry name" value="Transferase(Phosphotransferase) domain 1"/>
    <property type="match status" value="1"/>
</dbReference>
<evidence type="ECO:0000256" key="8">
    <source>
        <dbReference type="ARBA" id="ARBA00047899"/>
    </source>
</evidence>
<feature type="domain" description="Protein kinase" evidence="13">
    <location>
        <begin position="85"/>
        <end position="342"/>
    </location>
</feature>
<evidence type="ECO:0000256" key="5">
    <source>
        <dbReference type="ARBA" id="ARBA00022741"/>
    </source>
</evidence>
<dbReference type="InterPro" id="IPR011009">
    <property type="entry name" value="Kinase-like_dom_sf"/>
</dbReference>
<dbReference type="Pfam" id="PF00069">
    <property type="entry name" value="Pkinase"/>
    <property type="match status" value="1"/>
</dbReference>
<dbReference type="PANTHER" id="PTHR43289:SF6">
    <property type="entry name" value="SERINE_THREONINE-PROTEIN KINASE NEKL-3"/>
    <property type="match status" value="1"/>
</dbReference>
<evidence type="ECO:0000256" key="7">
    <source>
        <dbReference type="ARBA" id="ARBA00022840"/>
    </source>
</evidence>
<evidence type="ECO:0000256" key="3">
    <source>
        <dbReference type="ARBA" id="ARBA00022679"/>
    </source>
</evidence>
<evidence type="ECO:0000256" key="1">
    <source>
        <dbReference type="ARBA" id="ARBA00012513"/>
    </source>
</evidence>
<feature type="region of interest" description="Disordered" evidence="11">
    <location>
        <begin position="393"/>
        <end position="430"/>
    </location>
</feature>
<keyword evidence="7 10" id="KW-0067">ATP-binding</keyword>
<feature type="region of interest" description="Disordered" evidence="11">
    <location>
        <begin position="1"/>
        <end position="39"/>
    </location>
</feature>
<dbReference type="GO" id="GO:0045717">
    <property type="term" value="P:negative regulation of fatty acid biosynthetic process"/>
    <property type="evidence" value="ECO:0007669"/>
    <property type="project" value="UniProtKB-ARBA"/>
</dbReference>
<dbReference type="EMBL" id="SKBU01000006">
    <property type="protein sequence ID" value="TCJ19804.1"/>
    <property type="molecule type" value="Genomic_DNA"/>
</dbReference>
<dbReference type="Proteomes" id="UP000295244">
    <property type="component" value="Unassembled WGS sequence"/>
</dbReference>
<evidence type="ECO:0000256" key="2">
    <source>
        <dbReference type="ARBA" id="ARBA00022527"/>
    </source>
</evidence>
<dbReference type="CDD" id="cd06577">
    <property type="entry name" value="PASTA_pknB"/>
    <property type="match status" value="1"/>
</dbReference>
<comment type="catalytic activity">
    <reaction evidence="8">
        <text>L-threonyl-[protein] + ATP = O-phospho-L-threonyl-[protein] + ADP + H(+)</text>
        <dbReference type="Rhea" id="RHEA:46608"/>
        <dbReference type="Rhea" id="RHEA-COMP:11060"/>
        <dbReference type="Rhea" id="RHEA-COMP:11605"/>
        <dbReference type="ChEBI" id="CHEBI:15378"/>
        <dbReference type="ChEBI" id="CHEBI:30013"/>
        <dbReference type="ChEBI" id="CHEBI:30616"/>
        <dbReference type="ChEBI" id="CHEBI:61977"/>
        <dbReference type="ChEBI" id="CHEBI:456216"/>
        <dbReference type="EC" id="2.7.11.1"/>
    </reaction>
</comment>
<keyword evidence="15" id="KW-1185">Reference proteome</keyword>
<keyword evidence="4" id="KW-0677">Repeat</keyword>
<name>A0A4R1BQ70_9ACTN</name>
<keyword evidence="3" id="KW-0808">Transferase</keyword>
<dbReference type="PANTHER" id="PTHR43289">
    <property type="entry name" value="MITOGEN-ACTIVATED PROTEIN KINASE KINASE KINASE 20-RELATED"/>
    <property type="match status" value="1"/>
</dbReference>
<evidence type="ECO:0000313" key="14">
    <source>
        <dbReference type="EMBL" id="TCJ19804.1"/>
    </source>
</evidence>
<feature type="transmembrane region" description="Helical" evidence="12">
    <location>
        <begin position="372"/>
        <end position="395"/>
    </location>
</feature>
<feature type="region of interest" description="Disordered" evidence="11">
    <location>
        <begin position="342"/>
        <end position="368"/>
    </location>
</feature>
<comment type="catalytic activity">
    <reaction evidence="9">
        <text>L-seryl-[protein] + ATP = O-phospho-L-seryl-[protein] + ADP + H(+)</text>
        <dbReference type="Rhea" id="RHEA:17989"/>
        <dbReference type="Rhea" id="RHEA-COMP:9863"/>
        <dbReference type="Rhea" id="RHEA-COMP:11604"/>
        <dbReference type="ChEBI" id="CHEBI:15378"/>
        <dbReference type="ChEBI" id="CHEBI:29999"/>
        <dbReference type="ChEBI" id="CHEBI:30616"/>
        <dbReference type="ChEBI" id="CHEBI:83421"/>
        <dbReference type="ChEBI" id="CHEBI:456216"/>
        <dbReference type="EC" id="2.7.11.1"/>
    </reaction>
</comment>
<dbReference type="Gene3D" id="3.30.200.20">
    <property type="entry name" value="Phosphorylase Kinase, domain 1"/>
    <property type="match status" value="1"/>
</dbReference>
<feature type="compositionally biased region" description="Low complexity" evidence="11">
    <location>
        <begin position="25"/>
        <end position="39"/>
    </location>
</feature>
<dbReference type="Gene3D" id="3.30.10.20">
    <property type="match status" value="1"/>
</dbReference>
<keyword evidence="12" id="KW-1133">Transmembrane helix</keyword>
<gene>
    <name evidence="14" type="ORF">E0L93_02265</name>
</gene>
<keyword evidence="12" id="KW-0472">Membrane</keyword>
<dbReference type="PROSITE" id="PS00107">
    <property type="entry name" value="PROTEIN_KINASE_ATP"/>
    <property type="match status" value="1"/>
</dbReference>
<dbReference type="InterPro" id="IPR005543">
    <property type="entry name" value="PASTA_dom"/>
</dbReference>
<evidence type="ECO:0000256" key="10">
    <source>
        <dbReference type="PROSITE-ProRule" id="PRU10141"/>
    </source>
</evidence>
<dbReference type="InterPro" id="IPR017441">
    <property type="entry name" value="Protein_kinase_ATP_BS"/>
</dbReference>
<keyword evidence="6 14" id="KW-0418">Kinase</keyword>
<evidence type="ECO:0000256" key="11">
    <source>
        <dbReference type="SAM" id="MobiDB-lite"/>
    </source>
</evidence>
<dbReference type="OrthoDB" id="9762169at2"/>
<keyword evidence="12" id="KW-0812">Transmembrane</keyword>
<proteinExistence type="predicted"/>
<dbReference type="SMART" id="SM00220">
    <property type="entry name" value="S_TKc"/>
    <property type="match status" value="1"/>
</dbReference>
<evidence type="ECO:0000259" key="13">
    <source>
        <dbReference type="PROSITE" id="PS50011"/>
    </source>
</evidence>
<comment type="caution">
    <text evidence="14">The sequence shown here is derived from an EMBL/GenBank/DDBJ whole genome shotgun (WGS) entry which is preliminary data.</text>
</comment>
<protein>
    <recommendedName>
        <fullName evidence="1">non-specific serine/threonine protein kinase</fullName>
        <ecNumber evidence="1">2.7.11.1</ecNumber>
    </recommendedName>
</protein>
<dbReference type="InterPro" id="IPR008271">
    <property type="entry name" value="Ser/Thr_kinase_AS"/>
</dbReference>
<dbReference type="PROSITE" id="PS00108">
    <property type="entry name" value="PROTEIN_KINASE_ST"/>
    <property type="match status" value="1"/>
</dbReference>
<dbReference type="GO" id="GO:0004674">
    <property type="term" value="F:protein serine/threonine kinase activity"/>
    <property type="evidence" value="ECO:0007669"/>
    <property type="project" value="UniProtKB-KW"/>
</dbReference>
<dbReference type="FunFam" id="1.10.510.10:FF:000021">
    <property type="entry name" value="Serine/threonine protein kinase"/>
    <property type="match status" value="1"/>
</dbReference>
<dbReference type="AlphaFoldDB" id="A0A4R1BQ70"/>
<dbReference type="GO" id="GO:0005524">
    <property type="term" value="F:ATP binding"/>
    <property type="evidence" value="ECO:0007669"/>
    <property type="project" value="UniProtKB-UniRule"/>
</dbReference>
<organism evidence="14 15">
    <name type="scientific">Rubrobacter taiwanensis</name>
    <dbReference type="NCBI Taxonomy" id="185139"/>
    <lineage>
        <taxon>Bacteria</taxon>
        <taxon>Bacillati</taxon>
        <taxon>Actinomycetota</taxon>
        <taxon>Rubrobacteria</taxon>
        <taxon>Rubrobacterales</taxon>
        <taxon>Rubrobacteraceae</taxon>
        <taxon>Rubrobacter</taxon>
    </lineage>
</organism>
<evidence type="ECO:0000256" key="9">
    <source>
        <dbReference type="ARBA" id="ARBA00048679"/>
    </source>
</evidence>
<evidence type="ECO:0000256" key="6">
    <source>
        <dbReference type="ARBA" id="ARBA00022777"/>
    </source>
</evidence>
<dbReference type="EC" id="2.7.11.1" evidence="1"/>
<dbReference type="InterPro" id="IPR000719">
    <property type="entry name" value="Prot_kinase_dom"/>
</dbReference>
<sequence>MWSRSSPASTIRPSGACASRISSWSPRRGAATSRASPRRSSGYRSTAAVIVCGAQDIIGRQRLFERSGRWWSLRAPIGTVLGDRYRIQSTLGEGGMASVYKAEDTVLGRTVAIKVLHPRYASDEAFRRRFKQEARAMASLDHENIVKVYDISQDDGTPFIVAEYVEGRDVGALLKTNGRFNERFTRRIAIQLLRALAYAHRRGVIHRDIKPSNILITQDGTVKVADFGIARLVEDEDVGRPGEIIGSARYMSPEQLTGEETTPRSDIYSVGVFLYHCLTGATPFNGDTRSVARQQIHDEPRSPRLINPEISPRMEHIILRALAKQPAARYPTATAMLDAIRLPAPSEPAPEARKAAAPTTRRSPPRRRRGRLAPMLLVVLLLLVGGGAAAGLTYLTRENPPPVGQLERPDGGRETPAPPAGGVPEENPAAPEEAQVVIPDTDLYFDCWAQEFLQREGFEVVIRYQPREGYANNGVTWATDPPAGETAPEGSTVTVYATPVDNPAARQCPAG</sequence>
<keyword evidence="5 10" id="KW-0547">Nucleotide-binding</keyword>
<evidence type="ECO:0000313" key="15">
    <source>
        <dbReference type="Proteomes" id="UP000295244"/>
    </source>
</evidence>
<evidence type="ECO:0000256" key="12">
    <source>
        <dbReference type="SAM" id="Phobius"/>
    </source>
</evidence>
<keyword evidence="2 14" id="KW-0723">Serine/threonine-protein kinase</keyword>
<dbReference type="CDD" id="cd14014">
    <property type="entry name" value="STKc_PknB_like"/>
    <property type="match status" value="1"/>
</dbReference>
<feature type="binding site" evidence="10">
    <location>
        <position position="114"/>
    </location>
    <ligand>
        <name>ATP</name>
        <dbReference type="ChEBI" id="CHEBI:30616"/>
    </ligand>
</feature>
<dbReference type="PROSITE" id="PS50011">
    <property type="entry name" value="PROTEIN_KINASE_DOM"/>
    <property type="match status" value="1"/>
</dbReference>
<evidence type="ECO:0000256" key="4">
    <source>
        <dbReference type="ARBA" id="ARBA00022737"/>
    </source>
</evidence>
<feature type="compositionally biased region" description="Polar residues" evidence="11">
    <location>
        <begin position="1"/>
        <end position="12"/>
    </location>
</feature>
<dbReference type="FunFam" id="3.30.200.20:FF:000035">
    <property type="entry name" value="Serine/threonine protein kinase Stk1"/>
    <property type="match status" value="1"/>
</dbReference>
<dbReference type="SUPFAM" id="SSF56112">
    <property type="entry name" value="Protein kinase-like (PK-like)"/>
    <property type="match status" value="1"/>
</dbReference>
<reference evidence="14 15" key="1">
    <citation type="submission" date="2019-03" db="EMBL/GenBank/DDBJ databases">
        <title>Whole genome sequence of a novel Rubrobacter taiwanensis strain, isolated from Yellowstone National Park.</title>
        <authorList>
            <person name="Freed S."/>
            <person name="Ramaley R.F."/>
            <person name="Kyndt J.A."/>
        </authorList>
    </citation>
    <scope>NUCLEOTIDE SEQUENCE [LARGE SCALE GENOMIC DNA]</scope>
    <source>
        <strain evidence="14 15">Yellowstone</strain>
    </source>
</reference>
<accession>A0A4R1BQ70</accession>